<gene>
    <name evidence="2" type="ORF">Tci_007308</name>
</gene>
<dbReference type="AlphaFoldDB" id="A0A6L2JF11"/>
<name>A0A6L2JF11_TANCI</name>
<sequence length="353" mass="41005">MSIVPISQEIGSIDRPRRQETTLGGANAQTRFETTIKCPVIHLSQQVIQLEVGRTGWNKVLALEEAKTTQDKVIIRLKLIVKRLEKKRKARTSQPMKRRLFKGRLETSTEKYLKEKGSGEKGGSTANQTLITMRSEKEKEKGVAFRDVEEPPRLTGSTTTLQPLLTIDRKDKGKGVLVEEEPENLQKVKRIDQGLAQIESDTDLAQRIYVEELAELERAQKERQKKEEATIASLTEEFDEIQARIDADHELAVRMTHEEQEIYTIKERARLLAEYFKRRKKQLAAERAEAIRNKPPTRTQVRNMMITYLKHMEKRYHLIKEMLEKMLNWKIKAKAESIMAFDLLKFIKLQIEE</sequence>
<dbReference type="EMBL" id="BKCJ010000678">
    <property type="protein sequence ID" value="GEU35330.1"/>
    <property type="molecule type" value="Genomic_DNA"/>
</dbReference>
<keyword evidence="1" id="KW-0175">Coiled coil</keyword>
<evidence type="ECO:0000256" key="1">
    <source>
        <dbReference type="SAM" id="Coils"/>
    </source>
</evidence>
<reference evidence="2" key="1">
    <citation type="journal article" date="2019" name="Sci. Rep.">
        <title>Draft genome of Tanacetum cinerariifolium, the natural source of mosquito coil.</title>
        <authorList>
            <person name="Yamashiro T."/>
            <person name="Shiraishi A."/>
            <person name="Satake H."/>
            <person name="Nakayama K."/>
        </authorList>
    </citation>
    <scope>NUCLEOTIDE SEQUENCE</scope>
</reference>
<accession>A0A6L2JF11</accession>
<feature type="coiled-coil region" evidence="1">
    <location>
        <begin position="209"/>
        <end position="244"/>
    </location>
</feature>
<evidence type="ECO:0000313" key="2">
    <source>
        <dbReference type="EMBL" id="GEU35330.1"/>
    </source>
</evidence>
<organism evidence="2">
    <name type="scientific">Tanacetum cinerariifolium</name>
    <name type="common">Dalmatian daisy</name>
    <name type="synonym">Chrysanthemum cinerariifolium</name>
    <dbReference type="NCBI Taxonomy" id="118510"/>
    <lineage>
        <taxon>Eukaryota</taxon>
        <taxon>Viridiplantae</taxon>
        <taxon>Streptophyta</taxon>
        <taxon>Embryophyta</taxon>
        <taxon>Tracheophyta</taxon>
        <taxon>Spermatophyta</taxon>
        <taxon>Magnoliopsida</taxon>
        <taxon>eudicotyledons</taxon>
        <taxon>Gunneridae</taxon>
        <taxon>Pentapetalae</taxon>
        <taxon>asterids</taxon>
        <taxon>campanulids</taxon>
        <taxon>Asterales</taxon>
        <taxon>Asteraceae</taxon>
        <taxon>Asteroideae</taxon>
        <taxon>Anthemideae</taxon>
        <taxon>Anthemidinae</taxon>
        <taxon>Tanacetum</taxon>
    </lineage>
</organism>
<protein>
    <submittedName>
        <fullName evidence="2">Uncharacterized protein</fullName>
    </submittedName>
</protein>
<comment type="caution">
    <text evidence="2">The sequence shown here is derived from an EMBL/GenBank/DDBJ whole genome shotgun (WGS) entry which is preliminary data.</text>
</comment>
<proteinExistence type="predicted"/>